<gene>
    <name evidence="5" type="primary">pyrR</name>
    <name evidence="7" type="ORF">IE37_02546</name>
</gene>
<dbReference type="HAMAP" id="MF_01219">
    <property type="entry name" value="PyrR"/>
    <property type="match status" value="1"/>
</dbReference>
<dbReference type="STRING" id="1265.SAMN02910280_2852"/>
<comment type="function">
    <text evidence="5">Regulates transcriptional attenuation of the pyrimidine nucleotide (pyr) operon by binding in a uridine-dependent manner to specific sites on pyr mRNA. This disrupts an antiterminator hairpin in the RNA and favors formation of a downstream transcription terminator, leading to a reduced expression of downstream genes.</text>
</comment>
<reference evidence="7 8" key="1">
    <citation type="submission" date="2018-05" db="EMBL/GenBank/DDBJ databases">
        <title>The Hungate 1000. A catalogue of reference genomes from the rumen microbiome.</title>
        <authorList>
            <person name="Kelly W."/>
        </authorList>
    </citation>
    <scope>NUCLEOTIDE SEQUENCE [LARGE SCALE GENOMIC DNA]</scope>
    <source>
        <strain evidence="7 8">SAb67</strain>
    </source>
</reference>
<dbReference type="Proteomes" id="UP000245720">
    <property type="component" value="Unassembled WGS sequence"/>
</dbReference>
<dbReference type="FunFam" id="3.40.50.2020:FF:000020">
    <property type="entry name" value="Bifunctional protein PyrR"/>
    <property type="match status" value="1"/>
</dbReference>
<dbReference type="InterPro" id="IPR023050">
    <property type="entry name" value="PyrR"/>
</dbReference>
<proteinExistence type="inferred from homology"/>
<dbReference type="PANTHER" id="PTHR11608">
    <property type="entry name" value="BIFUNCTIONAL PROTEIN PYRR"/>
    <property type="match status" value="1"/>
</dbReference>
<protein>
    <recommendedName>
        <fullName evidence="5">Bifunctional protein PyrR</fullName>
    </recommendedName>
    <domain>
        <recommendedName>
            <fullName evidence="5">Pyrimidine operon regulatory protein</fullName>
        </recommendedName>
    </domain>
    <domain>
        <recommendedName>
            <fullName evidence="5">Uracil phosphoribosyltransferase</fullName>
            <shortName evidence="5">UPRTase</shortName>
            <ecNumber evidence="5">2.4.2.9</ecNumber>
        </recommendedName>
    </domain>
</protein>
<evidence type="ECO:0000256" key="1">
    <source>
        <dbReference type="ARBA" id="ARBA00005565"/>
    </source>
</evidence>
<dbReference type="GO" id="GO:0003723">
    <property type="term" value="F:RNA binding"/>
    <property type="evidence" value="ECO:0007669"/>
    <property type="project" value="UniProtKB-UniRule"/>
</dbReference>
<evidence type="ECO:0000256" key="3">
    <source>
        <dbReference type="ARBA" id="ARBA00023015"/>
    </source>
</evidence>
<dbReference type="Pfam" id="PF00156">
    <property type="entry name" value="Pribosyltran"/>
    <property type="match status" value="1"/>
</dbReference>
<feature type="short sequence motif" description="PRPP-binding" evidence="5">
    <location>
        <begin position="130"/>
        <end position="142"/>
    </location>
</feature>
<dbReference type="Gene3D" id="3.40.50.2020">
    <property type="match status" value="1"/>
</dbReference>
<dbReference type="NCBIfam" id="NF003548">
    <property type="entry name" value="PRK05205.1-4"/>
    <property type="match status" value="1"/>
</dbReference>
<dbReference type="GO" id="GO:0006353">
    <property type="term" value="P:DNA-templated transcription termination"/>
    <property type="evidence" value="ECO:0007669"/>
    <property type="project" value="UniProtKB-UniRule"/>
</dbReference>
<dbReference type="EC" id="2.4.2.9" evidence="5"/>
<dbReference type="PANTHER" id="PTHR11608:SF0">
    <property type="entry name" value="BIFUNCTIONAL PROTEIN PYRR"/>
    <property type="match status" value="1"/>
</dbReference>
<dbReference type="SUPFAM" id="SSF53271">
    <property type="entry name" value="PRTase-like"/>
    <property type="match status" value="1"/>
</dbReference>
<dbReference type="GO" id="GO:0004845">
    <property type="term" value="F:uracil phosphoribosyltransferase activity"/>
    <property type="evidence" value="ECO:0007669"/>
    <property type="project" value="UniProtKB-UniRule"/>
</dbReference>
<evidence type="ECO:0000256" key="4">
    <source>
        <dbReference type="ARBA" id="ARBA00023163"/>
    </source>
</evidence>
<evidence type="ECO:0000256" key="2">
    <source>
        <dbReference type="ARBA" id="ARBA00022472"/>
    </source>
</evidence>
<keyword evidence="4 5" id="KW-0804">Transcription</keyword>
<sequence length="207" mass="23205">MRSLILYNYNCIYSYNCKYAPCRAGSIFCWKVNCMETKRVIMDDKAVARAIARISYEIIERNKGTEELCIVGIFSRGVPLGRRIAAKLSELEKNEVPFGALDITPYRDDSRSSAETDKTDIPFDITDKNVVIVDDVIFTGRSSRAVIDALIKRGRPRSIQLAVLIDRGHRELPIRPDYVGKNLPTSHSEVVKVSAVEIDGSDGVAIY</sequence>
<dbReference type="InterPro" id="IPR000836">
    <property type="entry name" value="PRTase_dom"/>
</dbReference>
<evidence type="ECO:0000313" key="8">
    <source>
        <dbReference type="Proteomes" id="UP000245720"/>
    </source>
</evidence>
<comment type="caution">
    <text evidence="7">The sequence shown here is derived from an EMBL/GenBank/DDBJ whole genome shotgun (WGS) entry which is preliminary data.</text>
</comment>
<keyword evidence="2 5" id="KW-0806">Transcription termination</keyword>
<keyword evidence="5 7" id="KW-0328">Glycosyltransferase</keyword>
<dbReference type="InterPro" id="IPR029057">
    <property type="entry name" value="PRTase-like"/>
</dbReference>
<dbReference type="AlphaFoldDB" id="A0A315YJ89"/>
<dbReference type="CDD" id="cd06223">
    <property type="entry name" value="PRTases_typeI"/>
    <property type="match status" value="1"/>
</dbReference>
<accession>A0A315YJ89</accession>
<feature type="domain" description="Phosphoribosyltransferase" evidence="6">
    <location>
        <begin position="43"/>
        <end position="185"/>
    </location>
</feature>
<evidence type="ECO:0000256" key="5">
    <source>
        <dbReference type="HAMAP-Rule" id="MF_01219"/>
    </source>
</evidence>
<keyword evidence="5 7" id="KW-0808">Transferase</keyword>
<dbReference type="EMBL" id="QGDI01000010">
    <property type="protein sequence ID" value="PWJ11323.1"/>
    <property type="molecule type" value="Genomic_DNA"/>
</dbReference>
<organism evidence="7 8">
    <name type="scientific">Ruminococcus flavefaciens</name>
    <dbReference type="NCBI Taxonomy" id="1265"/>
    <lineage>
        <taxon>Bacteria</taxon>
        <taxon>Bacillati</taxon>
        <taxon>Bacillota</taxon>
        <taxon>Clostridia</taxon>
        <taxon>Eubacteriales</taxon>
        <taxon>Oscillospiraceae</taxon>
        <taxon>Ruminococcus</taxon>
    </lineage>
</organism>
<comment type="catalytic activity">
    <reaction evidence="5">
        <text>UMP + diphosphate = 5-phospho-alpha-D-ribose 1-diphosphate + uracil</text>
        <dbReference type="Rhea" id="RHEA:13017"/>
        <dbReference type="ChEBI" id="CHEBI:17568"/>
        <dbReference type="ChEBI" id="CHEBI:33019"/>
        <dbReference type="ChEBI" id="CHEBI:57865"/>
        <dbReference type="ChEBI" id="CHEBI:58017"/>
        <dbReference type="EC" id="2.4.2.9"/>
    </reaction>
</comment>
<dbReference type="NCBIfam" id="NF003549">
    <property type="entry name" value="PRK05205.1-5"/>
    <property type="match status" value="1"/>
</dbReference>
<comment type="subunit">
    <text evidence="5">Homodimer and homohexamer; in equilibrium.</text>
</comment>
<evidence type="ECO:0000259" key="6">
    <source>
        <dbReference type="Pfam" id="PF00156"/>
    </source>
</evidence>
<dbReference type="InterPro" id="IPR050137">
    <property type="entry name" value="PyrR_bifunctional"/>
</dbReference>
<evidence type="ECO:0000313" key="7">
    <source>
        <dbReference type="EMBL" id="PWJ11323.1"/>
    </source>
</evidence>
<comment type="similarity">
    <text evidence="1 5">Belongs to the purine/pyrimidine phosphoribosyltransferase family. PyrR subfamily.</text>
</comment>
<keyword evidence="5" id="KW-0694">RNA-binding</keyword>
<keyword evidence="3 5" id="KW-0805">Transcription regulation</keyword>
<name>A0A315YJ89_RUMFL</name>
<comment type="function">
    <text evidence="5">Also displays a weak uracil phosphoribosyltransferase activity which is not physiologically significant.</text>
</comment>